<evidence type="ECO:0008006" key="3">
    <source>
        <dbReference type="Google" id="ProtNLM"/>
    </source>
</evidence>
<dbReference type="InterPro" id="IPR010069">
    <property type="entry name" value="CdiA_FHA1_rpt"/>
</dbReference>
<organism evidence="1 2">
    <name type="scientific">Pseudomonas amygdali pv. tabaci</name>
    <name type="common">Pseudomonas syringae pv. tabaci</name>
    <dbReference type="NCBI Taxonomy" id="322"/>
    <lineage>
        <taxon>Bacteria</taxon>
        <taxon>Pseudomonadati</taxon>
        <taxon>Pseudomonadota</taxon>
        <taxon>Gammaproteobacteria</taxon>
        <taxon>Pseudomonadales</taxon>
        <taxon>Pseudomonadaceae</taxon>
        <taxon>Pseudomonas</taxon>
        <taxon>Pseudomonas amygdali</taxon>
    </lineage>
</organism>
<gene>
    <name evidence="1" type="ORF">ALP03_05847</name>
</gene>
<protein>
    <recommendedName>
        <fullName evidence="3">Filamentous hemagglutinin, intein-containing</fullName>
    </recommendedName>
</protein>
<reference evidence="1 2" key="1">
    <citation type="submission" date="2018-08" db="EMBL/GenBank/DDBJ databases">
        <title>Recombination of ecologically and evolutionarily significant loci maintains genetic cohesion in the Pseudomonas syringae species complex.</title>
        <authorList>
            <person name="Dillon M."/>
            <person name="Thakur S."/>
            <person name="Almeida R.N.D."/>
            <person name="Weir B.S."/>
            <person name="Guttman D.S."/>
        </authorList>
    </citation>
    <scope>NUCLEOTIDE SEQUENCE [LARGE SCALE GENOMIC DNA]</scope>
    <source>
        <strain evidence="1 2">ICMP 4525</strain>
    </source>
</reference>
<dbReference type="NCBIfam" id="TIGR01731">
    <property type="entry name" value="fil_hemag_20aa"/>
    <property type="match status" value="2"/>
</dbReference>
<sequence length="74" mass="7374">MLTADNLNNQNGVVSGQQGVQLNLGQLNNSGAGSVYAKNTLGLTLTGASNNDQGVLRSDGTLDLKAASLANTGG</sequence>
<evidence type="ECO:0000313" key="2">
    <source>
        <dbReference type="Proteomes" id="UP000271531"/>
    </source>
</evidence>
<comment type="caution">
    <text evidence="1">The sequence shown here is derived from an EMBL/GenBank/DDBJ whole genome shotgun (WGS) entry which is preliminary data.</text>
</comment>
<dbReference type="AlphaFoldDB" id="A0A3M6HYZ9"/>
<feature type="non-terminal residue" evidence="1">
    <location>
        <position position="74"/>
    </location>
</feature>
<proteinExistence type="predicted"/>
<dbReference type="Proteomes" id="UP000271531">
    <property type="component" value="Unassembled WGS sequence"/>
</dbReference>
<evidence type="ECO:0000313" key="1">
    <source>
        <dbReference type="EMBL" id="RMW10082.1"/>
    </source>
</evidence>
<dbReference type="EMBL" id="RBVA01000126">
    <property type="protein sequence ID" value="RMW10082.1"/>
    <property type="molecule type" value="Genomic_DNA"/>
</dbReference>
<accession>A0A3M6HYZ9</accession>
<name>A0A3M6HYZ9_PSEAJ</name>